<keyword evidence="3" id="KW-1185">Reference proteome</keyword>
<dbReference type="InterPro" id="IPR002937">
    <property type="entry name" value="Amino_oxidase"/>
</dbReference>
<dbReference type="EMBL" id="PRDS01000012">
    <property type="protein sequence ID" value="PPB79512.1"/>
    <property type="molecule type" value="Genomic_DNA"/>
</dbReference>
<sequence>MRNEHDETSGRADQVTPAHPELPRVAVLGAGPAGIAAALALSRGRAQVEVFERAPVVGGNAASFQIEGIWCDYGSHRFHPAADPDVLQDVRDLLGEDLLLRPRHGRIRLGGRWIHFPLKLQDALLRLPPRFSAALLRDMATGPMRKRKEAAETFSSVLYRGLGPTISENFYFPYVRKLWGLEPDQLAVTLAERRVSGSSVGKILGRMVRMVPGLRGKTTGRFFYPRQGFGQICETMAERAMAQGARFHLGAEIRRIEREGTRVTGLVVADGEGERRVVADQIYSTIPLTAAVRLMDPAPPQPVLDAADAIRFRGMILIYLVLKTKRFTEYDAHYFPETSIPISRMSEPRNYNAADEPGDRTVLCAELPCDPGERWWNMDDDELGAHFCDWLGSVGLPVDVRVMRTVTRRISHAYPVYDLDYQRNFETLDDWLSSLDGYLGFGRQGLFAHDNTHHAFAMAYAAAQVLRPDGRIDRDAWAAHRRAFESHRVED</sequence>
<evidence type="ECO:0000313" key="2">
    <source>
        <dbReference type="EMBL" id="PPB79512.1"/>
    </source>
</evidence>
<dbReference type="OrthoDB" id="9769600at2"/>
<dbReference type="Pfam" id="PF01593">
    <property type="entry name" value="Amino_oxidase"/>
    <property type="match status" value="1"/>
</dbReference>
<reference evidence="2 3" key="1">
    <citation type="submission" date="2018-01" db="EMBL/GenBank/DDBJ databases">
        <title>Genomic Encyclopedia of Archaeal and Bacterial Type Strains, Phase II (KMG-II): from individual species to whole genera.</title>
        <authorList>
            <person name="Goeker M."/>
        </authorList>
    </citation>
    <scope>NUCLEOTIDE SEQUENCE [LARGE SCALE GENOMIC DNA]</scope>
    <source>
        <strain evidence="2 3">DSM 12048</strain>
    </source>
</reference>
<dbReference type="AlphaFoldDB" id="A0A2S5JDE4"/>
<organism evidence="2 3">
    <name type="scientific">Albidovulum inexpectatum</name>
    <dbReference type="NCBI Taxonomy" id="196587"/>
    <lineage>
        <taxon>Bacteria</taxon>
        <taxon>Pseudomonadati</taxon>
        <taxon>Pseudomonadota</taxon>
        <taxon>Alphaproteobacteria</taxon>
        <taxon>Rhodobacterales</taxon>
        <taxon>Paracoccaceae</taxon>
        <taxon>Albidovulum</taxon>
    </lineage>
</organism>
<dbReference type="GO" id="GO:0050660">
    <property type="term" value="F:flavin adenine dinucleotide binding"/>
    <property type="evidence" value="ECO:0007669"/>
    <property type="project" value="TreeGrafter"/>
</dbReference>
<comment type="caution">
    <text evidence="2">The sequence shown here is derived from an EMBL/GenBank/DDBJ whole genome shotgun (WGS) entry which is preliminary data.</text>
</comment>
<dbReference type="InterPro" id="IPR036188">
    <property type="entry name" value="FAD/NAD-bd_sf"/>
</dbReference>
<gene>
    <name evidence="2" type="ORF">LV82_02794</name>
</gene>
<dbReference type="PANTHER" id="PTHR21197:SF0">
    <property type="entry name" value="UDP-GALACTOPYRANOSE MUTASE"/>
    <property type="match status" value="1"/>
</dbReference>
<proteinExistence type="predicted"/>
<dbReference type="PRINTS" id="PR00419">
    <property type="entry name" value="ADXRDTASE"/>
</dbReference>
<dbReference type="Proteomes" id="UP000239736">
    <property type="component" value="Unassembled WGS sequence"/>
</dbReference>
<dbReference type="GO" id="GO:0005829">
    <property type="term" value="C:cytosol"/>
    <property type="evidence" value="ECO:0007669"/>
    <property type="project" value="TreeGrafter"/>
</dbReference>
<protein>
    <submittedName>
        <fullName evidence="2">Protoporphyrinogen oxidase</fullName>
    </submittedName>
</protein>
<feature type="domain" description="Amine oxidase" evidence="1">
    <location>
        <begin position="33"/>
        <end position="397"/>
    </location>
</feature>
<dbReference type="GO" id="GO:0008767">
    <property type="term" value="F:UDP-galactopyranose mutase activity"/>
    <property type="evidence" value="ECO:0007669"/>
    <property type="project" value="TreeGrafter"/>
</dbReference>
<dbReference type="GO" id="GO:0016491">
    <property type="term" value="F:oxidoreductase activity"/>
    <property type="evidence" value="ECO:0007669"/>
    <property type="project" value="InterPro"/>
</dbReference>
<accession>A0A2S5JDE4</accession>
<evidence type="ECO:0000259" key="1">
    <source>
        <dbReference type="Pfam" id="PF01593"/>
    </source>
</evidence>
<dbReference type="Gene3D" id="3.50.50.60">
    <property type="entry name" value="FAD/NAD(P)-binding domain"/>
    <property type="match status" value="1"/>
</dbReference>
<evidence type="ECO:0000313" key="3">
    <source>
        <dbReference type="Proteomes" id="UP000239736"/>
    </source>
</evidence>
<dbReference type="RefSeq" id="WP_104072670.1">
    <property type="nucleotide sequence ID" value="NZ_PRDS01000012.1"/>
</dbReference>
<dbReference type="PANTHER" id="PTHR21197">
    <property type="entry name" value="UDP-GALACTOPYRANOSE MUTASE"/>
    <property type="match status" value="1"/>
</dbReference>
<dbReference type="SUPFAM" id="SSF51905">
    <property type="entry name" value="FAD/NAD(P)-binding domain"/>
    <property type="match status" value="1"/>
</dbReference>
<name>A0A2S5JDE4_9RHOB</name>